<gene>
    <name evidence="8" type="primary">cfa_2</name>
    <name evidence="8" type="ORF">Pla144_22510</name>
</gene>
<dbReference type="GO" id="GO:0008610">
    <property type="term" value="P:lipid biosynthetic process"/>
    <property type="evidence" value="ECO:0007669"/>
    <property type="project" value="InterPro"/>
</dbReference>
<dbReference type="Pfam" id="PF02353">
    <property type="entry name" value="CMAS"/>
    <property type="match status" value="1"/>
</dbReference>
<comment type="caution">
    <text evidence="8">The sequence shown here is derived from an EMBL/GenBank/DDBJ whole genome shotgun (WGS) entry which is preliminary data.</text>
</comment>
<dbReference type="EC" id="2.1.1.79" evidence="8"/>
<feature type="compositionally biased region" description="Polar residues" evidence="7">
    <location>
        <begin position="16"/>
        <end position="26"/>
    </location>
</feature>
<dbReference type="PANTHER" id="PTHR43667:SF2">
    <property type="entry name" value="FATTY ACID C-METHYL TRANSFERASE"/>
    <property type="match status" value="1"/>
</dbReference>
<evidence type="ECO:0000256" key="2">
    <source>
        <dbReference type="ARBA" id="ARBA00022603"/>
    </source>
</evidence>
<dbReference type="SUPFAM" id="SSF53335">
    <property type="entry name" value="S-adenosyl-L-methionine-dependent methyltransferases"/>
    <property type="match status" value="1"/>
</dbReference>
<dbReference type="Gene3D" id="3.40.50.150">
    <property type="entry name" value="Vaccinia Virus protein VP39"/>
    <property type="match status" value="1"/>
</dbReference>
<dbReference type="EMBL" id="SJPS01000003">
    <property type="protein sequence ID" value="TWU27477.1"/>
    <property type="molecule type" value="Genomic_DNA"/>
</dbReference>
<keyword evidence="9" id="KW-1185">Reference proteome</keyword>
<keyword evidence="3 8" id="KW-0808">Transferase</keyword>
<dbReference type="AlphaFoldDB" id="A0A5C6CVD4"/>
<dbReference type="GO" id="GO:0008825">
    <property type="term" value="F:cyclopropane-fatty-acyl-phospholipid synthase activity"/>
    <property type="evidence" value="ECO:0007669"/>
    <property type="project" value="UniProtKB-EC"/>
</dbReference>
<reference evidence="8 9" key="1">
    <citation type="submission" date="2019-02" db="EMBL/GenBank/DDBJ databases">
        <title>Deep-cultivation of Planctomycetes and their phenomic and genomic characterization uncovers novel biology.</title>
        <authorList>
            <person name="Wiegand S."/>
            <person name="Jogler M."/>
            <person name="Boedeker C."/>
            <person name="Pinto D."/>
            <person name="Vollmers J."/>
            <person name="Rivas-Marin E."/>
            <person name="Kohn T."/>
            <person name="Peeters S.H."/>
            <person name="Heuer A."/>
            <person name="Rast P."/>
            <person name="Oberbeckmann S."/>
            <person name="Bunk B."/>
            <person name="Jeske O."/>
            <person name="Meyerdierks A."/>
            <person name="Storesund J.E."/>
            <person name="Kallscheuer N."/>
            <person name="Luecker S."/>
            <person name="Lage O.M."/>
            <person name="Pohl T."/>
            <person name="Merkel B.J."/>
            <person name="Hornburger P."/>
            <person name="Mueller R.-W."/>
            <person name="Bruemmer F."/>
            <person name="Labrenz M."/>
            <person name="Spormann A.M."/>
            <person name="Op Den Camp H."/>
            <person name="Overmann J."/>
            <person name="Amann R."/>
            <person name="Jetten M.S.M."/>
            <person name="Mascher T."/>
            <person name="Medema M.H."/>
            <person name="Devos D.P."/>
            <person name="Kaster A.-K."/>
            <person name="Ovreas L."/>
            <person name="Rohde M."/>
            <person name="Galperin M.Y."/>
            <person name="Jogler C."/>
        </authorList>
    </citation>
    <scope>NUCLEOTIDE SEQUENCE [LARGE SCALE GENOMIC DNA]</scope>
    <source>
        <strain evidence="8 9">Pla144</strain>
    </source>
</reference>
<dbReference type="Proteomes" id="UP000318437">
    <property type="component" value="Unassembled WGS sequence"/>
</dbReference>
<comment type="similarity">
    <text evidence="1">Belongs to the CFA/CMAS family.</text>
</comment>
<keyword evidence="4" id="KW-0949">S-adenosyl-L-methionine</keyword>
<organism evidence="8 9">
    <name type="scientific">Bythopirellula polymerisocia</name>
    <dbReference type="NCBI Taxonomy" id="2528003"/>
    <lineage>
        <taxon>Bacteria</taxon>
        <taxon>Pseudomonadati</taxon>
        <taxon>Planctomycetota</taxon>
        <taxon>Planctomycetia</taxon>
        <taxon>Pirellulales</taxon>
        <taxon>Lacipirellulaceae</taxon>
        <taxon>Bythopirellula</taxon>
    </lineage>
</organism>
<dbReference type="RefSeq" id="WP_197530570.1">
    <property type="nucleotide sequence ID" value="NZ_SJPS01000003.1"/>
</dbReference>
<dbReference type="PIRSF" id="PIRSF003085">
    <property type="entry name" value="CMAS"/>
    <property type="match status" value="1"/>
</dbReference>
<evidence type="ECO:0000313" key="8">
    <source>
        <dbReference type="EMBL" id="TWU27477.1"/>
    </source>
</evidence>
<keyword evidence="5" id="KW-0443">Lipid metabolism</keyword>
<keyword evidence="2 8" id="KW-0489">Methyltransferase</keyword>
<dbReference type="InterPro" id="IPR050723">
    <property type="entry name" value="CFA/CMAS"/>
</dbReference>
<evidence type="ECO:0000256" key="6">
    <source>
        <dbReference type="PIRSR" id="PIRSR003085-1"/>
    </source>
</evidence>
<evidence type="ECO:0000256" key="1">
    <source>
        <dbReference type="ARBA" id="ARBA00010815"/>
    </source>
</evidence>
<name>A0A5C6CVD4_9BACT</name>
<accession>A0A5C6CVD4</accession>
<evidence type="ECO:0000256" key="7">
    <source>
        <dbReference type="SAM" id="MobiDB-lite"/>
    </source>
</evidence>
<dbReference type="GO" id="GO:0032259">
    <property type="term" value="P:methylation"/>
    <property type="evidence" value="ECO:0007669"/>
    <property type="project" value="UniProtKB-KW"/>
</dbReference>
<evidence type="ECO:0000313" key="9">
    <source>
        <dbReference type="Proteomes" id="UP000318437"/>
    </source>
</evidence>
<dbReference type="PANTHER" id="PTHR43667">
    <property type="entry name" value="CYCLOPROPANE-FATTY-ACYL-PHOSPHOLIPID SYNTHASE"/>
    <property type="match status" value="1"/>
</dbReference>
<dbReference type="CDD" id="cd02440">
    <property type="entry name" value="AdoMet_MTases"/>
    <property type="match status" value="1"/>
</dbReference>
<evidence type="ECO:0000256" key="5">
    <source>
        <dbReference type="ARBA" id="ARBA00023098"/>
    </source>
</evidence>
<feature type="region of interest" description="Disordered" evidence="7">
    <location>
        <begin position="1"/>
        <end position="26"/>
    </location>
</feature>
<proteinExistence type="inferred from homology"/>
<dbReference type="InterPro" id="IPR029063">
    <property type="entry name" value="SAM-dependent_MTases_sf"/>
</dbReference>
<evidence type="ECO:0000256" key="4">
    <source>
        <dbReference type="ARBA" id="ARBA00022691"/>
    </source>
</evidence>
<feature type="active site" evidence="6">
    <location>
        <position position="412"/>
    </location>
</feature>
<sequence length="433" mass="49346">MPLLSSPKQTHHSSRQPRQVVQEATGTRLASNRKPFTLIEQWCRELLVERLLHIEHGSLLLEDSTGIVALGHDSPCELSGVIQVKDPRFYRSVAWGGSMGAAEAFMRGYWDSPDLTMVMRVMARNAHVLTGLDLGSARLLKPLWRWIHWLRRNTKRGSQRNITAHYDLSDEFFAAFLDPTMSYSAAIFDLPDVSLEEASQAKFRRLCQLLELSAHDHLLEIGTGWGGLALYAAREYGCRVTTTTISPAQYEYASRKVLEAGLADRIQVLQQDYRELSGQYDKLVSVEMIEAVGHNYLGTYFAKCDSLLRKGGRFALQTITIPEEREQRYLHSVDFIQKYIFPGGCLPSVTTLSENVAGRTKLRVVALDEFGGHYAETLARWHQRFTENCESIKNLGMSEQFILMWHYYFSYCEAGFREEMTGLKQILLIKSMD</sequence>
<protein>
    <submittedName>
        <fullName evidence="8">Cyclopropane-fatty-acyl-phospholipid synthase</fullName>
        <ecNumber evidence="8">2.1.1.79</ecNumber>
    </submittedName>
</protein>
<evidence type="ECO:0000256" key="3">
    <source>
        <dbReference type="ARBA" id="ARBA00022679"/>
    </source>
</evidence>
<dbReference type="InterPro" id="IPR003333">
    <property type="entry name" value="CMAS"/>
</dbReference>